<dbReference type="InterPro" id="IPR025110">
    <property type="entry name" value="AMP-bd_C"/>
</dbReference>
<evidence type="ECO:0000313" key="8">
    <source>
        <dbReference type="Proteomes" id="UP001056535"/>
    </source>
</evidence>
<dbReference type="PANTHER" id="PTHR43859">
    <property type="entry name" value="ACYL-ACTIVATING ENZYME"/>
    <property type="match status" value="1"/>
</dbReference>
<dbReference type="Pfam" id="PF13193">
    <property type="entry name" value="AMP-binding_C"/>
    <property type="match status" value="1"/>
</dbReference>
<evidence type="ECO:0000259" key="6">
    <source>
        <dbReference type="Pfam" id="PF13193"/>
    </source>
</evidence>
<dbReference type="PROSITE" id="PS00455">
    <property type="entry name" value="AMP_BINDING"/>
    <property type="match status" value="1"/>
</dbReference>
<keyword evidence="8" id="KW-1185">Reference proteome</keyword>
<evidence type="ECO:0000259" key="5">
    <source>
        <dbReference type="Pfam" id="PF00501"/>
    </source>
</evidence>
<dbReference type="EMBL" id="CP099490">
    <property type="protein sequence ID" value="USQ77746.1"/>
    <property type="molecule type" value="Genomic_DNA"/>
</dbReference>
<keyword evidence="4" id="KW-0443">Lipid metabolism</keyword>
<reference evidence="7" key="1">
    <citation type="submission" date="2022-06" db="EMBL/GenBank/DDBJ databases">
        <title>Ornithinimicrobium JY.X270.</title>
        <authorList>
            <person name="Huang Y."/>
        </authorList>
    </citation>
    <scope>NUCLEOTIDE SEQUENCE</scope>
    <source>
        <strain evidence="7">JY.X270</strain>
    </source>
</reference>
<dbReference type="Gene3D" id="3.40.50.12780">
    <property type="entry name" value="N-terminal domain of ligase-like"/>
    <property type="match status" value="1"/>
</dbReference>
<dbReference type="Proteomes" id="UP001056535">
    <property type="component" value="Chromosome"/>
</dbReference>
<proteinExistence type="inferred from homology"/>
<evidence type="ECO:0000313" key="7">
    <source>
        <dbReference type="EMBL" id="USQ77746.1"/>
    </source>
</evidence>
<dbReference type="PANTHER" id="PTHR43859:SF4">
    <property type="entry name" value="BUTANOATE--COA LIGASE AAE1-RELATED"/>
    <property type="match status" value="1"/>
</dbReference>
<name>A0ABY4YM04_9MICO</name>
<organism evidence="7 8">
    <name type="scientific">Ornithinimicrobium cryptoxanthini</name>
    <dbReference type="NCBI Taxonomy" id="2934161"/>
    <lineage>
        <taxon>Bacteria</taxon>
        <taxon>Bacillati</taxon>
        <taxon>Actinomycetota</taxon>
        <taxon>Actinomycetes</taxon>
        <taxon>Micrococcales</taxon>
        <taxon>Ornithinimicrobiaceae</taxon>
        <taxon>Ornithinimicrobium</taxon>
    </lineage>
</organism>
<evidence type="ECO:0000256" key="3">
    <source>
        <dbReference type="ARBA" id="ARBA00022832"/>
    </source>
</evidence>
<dbReference type="InterPro" id="IPR045851">
    <property type="entry name" value="AMP-bd_C_sf"/>
</dbReference>
<keyword evidence="2" id="KW-0436">Ligase</keyword>
<feature type="domain" description="AMP-binding enzyme C-terminal" evidence="6">
    <location>
        <begin position="441"/>
        <end position="516"/>
    </location>
</feature>
<evidence type="ECO:0000256" key="1">
    <source>
        <dbReference type="ARBA" id="ARBA00006432"/>
    </source>
</evidence>
<evidence type="ECO:0000256" key="4">
    <source>
        <dbReference type="ARBA" id="ARBA00023098"/>
    </source>
</evidence>
<dbReference type="RefSeq" id="WP_252623248.1">
    <property type="nucleotide sequence ID" value="NZ_CP099490.1"/>
</dbReference>
<dbReference type="Gene3D" id="3.30.300.30">
    <property type="match status" value="1"/>
</dbReference>
<dbReference type="InterPro" id="IPR000873">
    <property type="entry name" value="AMP-dep_synth/lig_dom"/>
</dbReference>
<dbReference type="InterPro" id="IPR042099">
    <property type="entry name" value="ANL_N_sf"/>
</dbReference>
<dbReference type="Pfam" id="PF00501">
    <property type="entry name" value="AMP-binding"/>
    <property type="match status" value="1"/>
</dbReference>
<evidence type="ECO:0000256" key="2">
    <source>
        <dbReference type="ARBA" id="ARBA00022598"/>
    </source>
</evidence>
<protein>
    <submittedName>
        <fullName evidence="7">AMP-binding protein</fullName>
    </submittedName>
</protein>
<dbReference type="SUPFAM" id="SSF56801">
    <property type="entry name" value="Acetyl-CoA synthetase-like"/>
    <property type="match status" value="1"/>
</dbReference>
<dbReference type="InterPro" id="IPR020845">
    <property type="entry name" value="AMP-binding_CS"/>
</dbReference>
<accession>A0ABY4YM04</accession>
<comment type="similarity">
    <text evidence="1">Belongs to the ATP-dependent AMP-binding enzyme family.</text>
</comment>
<gene>
    <name evidence="7" type="ORF">NF557_07570</name>
</gene>
<keyword evidence="3" id="KW-0276">Fatty acid metabolism</keyword>
<sequence>MSGLDRPLTPLRYLERSASVYPHKDAVVDGSRRFTYEELAAQVTRTAHALRASGVDAGDRVIYLAANSAEMVMAHFAVPLAGAVLVATNTRLAGPEIGYIAEHSGACLILADAEIAERHHDILAATGVELVVLPGIDGSDVAQDGATTWSQFLARGTDEPIPWTVDDETRTITLNYTSGTTGRPKGVMYSHRGAYLNSLGECITQGFDRSTRYLWTLPLFHCNGWCCAWAVVAAGGTQVCLRAVRGDDLWRLVHEERIDHLCGAPTVLSIMADADEAAPLTTPLTVVTAGAPPSPTIIERLQRLNTEVVHVYGLTETYGPYSVCEWQDDWADLPPAEVAVKLSRQGVGMVTAEEMRVVQTEDSDELVDVPSDGVTVGEIVMAGNGVMKGYYRDDAATAEAFRGGWFHSGDLGVRHPDGYVQLVDRAKDVVISGGENISTVEVEQAILRHEAVAEVAVIGIPDERWGERPMAYVVVRPGATVTGEELIAHTKSLLASYKVPKAVDITEDLPKTATGKIRKHELKAAAWEGRDSKIQG</sequence>
<feature type="domain" description="AMP-dependent synthetase/ligase" evidence="5">
    <location>
        <begin position="14"/>
        <end position="391"/>
    </location>
</feature>